<dbReference type="FunFam" id="3.40.50.300:FF:000997">
    <property type="entry name" value="Multidrug resistance-associated protein 1"/>
    <property type="match status" value="1"/>
</dbReference>
<comment type="subcellular location">
    <subcellularLocation>
        <location evidence="1">Endomembrane system</location>
        <topology evidence="1">Multi-pass membrane protein</topology>
    </subcellularLocation>
</comment>
<feature type="transmembrane region" description="Helical" evidence="11">
    <location>
        <begin position="786"/>
        <end position="812"/>
    </location>
</feature>
<reference evidence="14" key="1">
    <citation type="submission" date="2022-12" db="EMBL/GenBank/DDBJ databases">
        <title>Chromosome-level genome assembly of the bean flower thrips Megalurothrips usitatus.</title>
        <authorList>
            <person name="Ma L."/>
            <person name="Liu Q."/>
            <person name="Li H."/>
            <person name="Cai W."/>
        </authorList>
    </citation>
    <scope>NUCLEOTIDE SEQUENCE</scope>
    <source>
        <strain evidence="14">Cailab_2022a</strain>
    </source>
</reference>
<protein>
    <recommendedName>
        <fullName evidence="16">Multidrug resistance-associated protein 5-like</fullName>
    </recommendedName>
</protein>
<accession>A0AAV7XBM1</accession>
<evidence type="ECO:0000256" key="5">
    <source>
        <dbReference type="ARBA" id="ARBA00022737"/>
    </source>
</evidence>
<feature type="transmembrane region" description="Helical" evidence="11">
    <location>
        <begin position="151"/>
        <end position="172"/>
    </location>
</feature>
<evidence type="ECO:0000256" key="2">
    <source>
        <dbReference type="ARBA" id="ARBA00009726"/>
    </source>
</evidence>
<feature type="domain" description="ABC transmembrane type-1" evidence="13">
    <location>
        <begin position="797"/>
        <end position="1083"/>
    </location>
</feature>
<dbReference type="Pfam" id="PF00005">
    <property type="entry name" value="ABC_tran"/>
    <property type="match status" value="2"/>
</dbReference>
<feature type="transmembrane region" description="Helical" evidence="11">
    <location>
        <begin position="291"/>
        <end position="311"/>
    </location>
</feature>
<dbReference type="PANTHER" id="PTHR24223">
    <property type="entry name" value="ATP-BINDING CASSETTE SUB-FAMILY C"/>
    <property type="match status" value="1"/>
</dbReference>
<comment type="caution">
    <text evidence="14">The sequence shown here is derived from an EMBL/GenBank/DDBJ whole genome shotgun (WGS) entry which is preliminary data.</text>
</comment>
<feature type="domain" description="ABC transporter" evidence="12">
    <location>
        <begin position="1139"/>
        <end position="1373"/>
    </location>
</feature>
<dbReference type="InterPro" id="IPR003439">
    <property type="entry name" value="ABC_transporter-like_ATP-bd"/>
</dbReference>
<keyword evidence="7" id="KW-0067">ATP-binding</keyword>
<dbReference type="PROSITE" id="PS00211">
    <property type="entry name" value="ABC_TRANSPORTER_1"/>
    <property type="match status" value="2"/>
</dbReference>
<feature type="transmembrane region" description="Helical" evidence="11">
    <location>
        <begin position="405"/>
        <end position="426"/>
    </location>
</feature>
<keyword evidence="6" id="KW-0547">Nucleotide-binding</keyword>
<evidence type="ECO:0000256" key="8">
    <source>
        <dbReference type="ARBA" id="ARBA00022989"/>
    </source>
</evidence>
<dbReference type="GO" id="GO:0005524">
    <property type="term" value="F:ATP binding"/>
    <property type="evidence" value="ECO:0007669"/>
    <property type="project" value="UniProtKB-KW"/>
</dbReference>
<dbReference type="FunFam" id="1.20.1560.10:FF:000013">
    <property type="entry name" value="ABC transporter C family member 2"/>
    <property type="match status" value="1"/>
</dbReference>
<evidence type="ECO:0000256" key="7">
    <source>
        <dbReference type="ARBA" id="ARBA00022840"/>
    </source>
</evidence>
<dbReference type="InterPro" id="IPR017871">
    <property type="entry name" value="ABC_transporter-like_CS"/>
</dbReference>
<dbReference type="InterPro" id="IPR011527">
    <property type="entry name" value="ABC1_TM_dom"/>
</dbReference>
<evidence type="ECO:0000313" key="14">
    <source>
        <dbReference type="EMBL" id="KAJ1522092.1"/>
    </source>
</evidence>
<dbReference type="CDD" id="cd18599">
    <property type="entry name" value="ABC_6TM_MRP5_8_9_D2"/>
    <property type="match status" value="1"/>
</dbReference>
<keyword evidence="15" id="KW-1185">Reference proteome</keyword>
<evidence type="ECO:0000313" key="15">
    <source>
        <dbReference type="Proteomes" id="UP001075354"/>
    </source>
</evidence>
<evidence type="ECO:0000256" key="6">
    <source>
        <dbReference type="ARBA" id="ARBA00022741"/>
    </source>
</evidence>
<evidence type="ECO:0000256" key="3">
    <source>
        <dbReference type="ARBA" id="ARBA00022448"/>
    </source>
</evidence>
<feature type="transmembrane region" description="Helical" evidence="11">
    <location>
        <begin position="192"/>
        <end position="213"/>
    </location>
</feature>
<dbReference type="PANTHER" id="PTHR24223:SF447">
    <property type="entry name" value="MULTIDRUG RESISTANCE-ASSOCIATED PROTEIN 5"/>
    <property type="match status" value="1"/>
</dbReference>
<keyword evidence="3" id="KW-0813">Transport</keyword>
<dbReference type="InterPro" id="IPR050173">
    <property type="entry name" value="ABC_transporter_C-like"/>
</dbReference>
<dbReference type="InterPro" id="IPR036640">
    <property type="entry name" value="ABC1_TM_sf"/>
</dbReference>
<keyword evidence="8 11" id="KW-1133">Transmembrane helix</keyword>
<dbReference type="FunFam" id="3.40.50.300:FF:000074">
    <property type="entry name" value="Multidrug resistance-associated protein 5 isoform 1"/>
    <property type="match status" value="1"/>
</dbReference>
<organism evidence="14 15">
    <name type="scientific">Megalurothrips usitatus</name>
    <name type="common">bean blossom thrips</name>
    <dbReference type="NCBI Taxonomy" id="439358"/>
    <lineage>
        <taxon>Eukaryota</taxon>
        <taxon>Metazoa</taxon>
        <taxon>Ecdysozoa</taxon>
        <taxon>Arthropoda</taxon>
        <taxon>Hexapoda</taxon>
        <taxon>Insecta</taxon>
        <taxon>Pterygota</taxon>
        <taxon>Neoptera</taxon>
        <taxon>Paraneoptera</taxon>
        <taxon>Thysanoptera</taxon>
        <taxon>Terebrantia</taxon>
        <taxon>Thripoidea</taxon>
        <taxon>Thripidae</taxon>
        <taxon>Megalurothrips</taxon>
    </lineage>
</organism>
<dbReference type="SMART" id="SM00382">
    <property type="entry name" value="AAA"/>
    <property type="match status" value="2"/>
</dbReference>
<dbReference type="Proteomes" id="UP001075354">
    <property type="component" value="Chromosome 12"/>
</dbReference>
<evidence type="ECO:0008006" key="16">
    <source>
        <dbReference type="Google" id="ProtNLM"/>
    </source>
</evidence>
<dbReference type="SUPFAM" id="SSF90123">
    <property type="entry name" value="ABC transporter transmembrane region"/>
    <property type="match status" value="2"/>
</dbReference>
<dbReference type="Pfam" id="PF00664">
    <property type="entry name" value="ABC_membrane"/>
    <property type="match status" value="2"/>
</dbReference>
<feature type="region of interest" description="Disordered" evidence="10">
    <location>
        <begin position="25"/>
        <end position="58"/>
    </location>
</feature>
<feature type="transmembrane region" description="Helical" evidence="11">
    <location>
        <begin position="862"/>
        <end position="883"/>
    </location>
</feature>
<evidence type="ECO:0000259" key="12">
    <source>
        <dbReference type="PROSITE" id="PS50893"/>
    </source>
</evidence>
<dbReference type="CDD" id="cd03250">
    <property type="entry name" value="ABCC_MRP_domain1"/>
    <property type="match status" value="1"/>
</dbReference>
<gene>
    <name evidence="14" type="ORF">ONE63_002403</name>
</gene>
<dbReference type="GO" id="GO:0140359">
    <property type="term" value="F:ABC-type transporter activity"/>
    <property type="evidence" value="ECO:0007669"/>
    <property type="project" value="InterPro"/>
</dbReference>
<evidence type="ECO:0000256" key="9">
    <source>
        <dbReference type="ARBA" id="ARBA00023136"/>
    </source>
</evidence>
<evidence type="ECO:0000259" key="13">
    <source>
        <dbReference type="PROSITE" id="PS50929"/>
    </source>
</evidence>
<feature type="transmembrane region" description="Helical" evidence="11">
    <location>
        <begin position="1076"/>
        <end position="1093"/>
    </location>
</feature>
<dbReference type="GO" id="GO:0016020">
    <property type="term" value="C:membrane"/>
    <property type="evidence" value="ECO:0007669"/>
    <property type="project" value="InterPro"/>
</dbReference>
<feature type="transmembrane region" description="Helical" evidence="11">
    <location>
        <begin position="265"/>
        <end position="285"/>
    </location>
</feature>
<dbReference type="FunFam" id="1.20.1560.10:FF:000012">
    <property type="entry name" value="ATP binding cassette subfamily C member 5"/>
    <property type="match status" value="1"/>
</dbReference>
<dbReference type="GO" id="GO:0012505">
    <property type="term" value="C:endomembrane system"/>
    <property type="evidence" value="ECO:0007669"/>
    <property type="project" value="UniProtKB-SubCell"/>
</dbReference>
<feature type="transmembrane region" description="Helical" evidence="11">
    <location>
        <begin position="1050"/>
        <end position="1070"/>
    </location>
</feature>
<keyword evidence="5" id="KW-0677">Repeat</keyword>
<dbReference type="Gene3D" id="3.40.50.300">
    <property type="entry name" value="P-loop containing nucleotide triphosphate hydrolases"/>
    <property type="match status" value="2"/>
</dbReference>
<comment type="similarity">
    <text evidence="2">Belongs to the ABC transporter superfamily. ABCC family. Conjugate transporter (TC 3.A.1.208) subfamily.</text>
</comment>
<feature type="domain" description="ABC transporter" evidence="12">
    <location>
        <begin position="516"/>
        <end position="736"/>
    </location>
</feature>
<sequence length="1392" mass="155309">MAETEGGKISHHRWLSTGSLCLSLEEEKKAESDEDMVTSSRSQPTEGPRKNKYGPAMKHLFPYRKPPHDSQVMPGNSSGLFSFIAVSWMTKLMWKAYRHGLSQDDLYELDSADRAETSASRLESAWHDRVRQEGFEASLFSVIWRFCRTRAIVATLLMVFAVIFQFLGPAILQRLILQFVEDETQPLSWGLVLVGMLFATQLLRNYCFGAAYVMGLHTAIRLQGSIQHLVYKKMLLLRSGGERALGQVITFCTNEQERVFEAAHMGVLILGTPVMFTMCVIYSVWVLGPWALVGNLVILLFYPVMAGVASLTSMVRIATIRVTEKRIGLMNEILSSIRLIKMYAWEDSFANNICNVRDMERQQLQKAAFLQSFSNTITPSITILASVATFLGYSLTGNNLYTAEAFTVFAVFTAMQFTVGTLPYGIKCLAEAKVSCNKIQKFLQKPNFESTVTKNPGGVPLSGPLINIKNATFIWDDEEPVFKMFFSAPILKNGKASKVTEHDPGLKGGNGHVEGDRLLSVIDKSEILEPLREITLTVEQGKLLGICGSVGAGKSSLLSAITGDMIRVQGDMHIQGGLALVSQQAWIFNETLRENILFGLPYDEERYKDVIHVCSLQRDLELLPNGDQTEIGERGTNLSGGQKQRVNLARAVYANKDVYLLDDPLSAVDARVARHIFSKCIKGKLKDKTVLLVTHGLQFLAECDEVLYIKEGTISERGTHSELSKAAGDYSQMLTFDHARTVKKQSSADDNVVESVDEELPTEDVTGNLTSAEEHKSLGMAGYLRYFVFCGGYCIMLLLLTLVLLFTLARLFSGIWLKIWLDAGDGKENERRDNITLYNMSYTRNELIGLVNENPDSTIYQLVYGLTFVVTILIGVVKGWGIARQLLLGSSRLHDTMFRKIMRCPISFFDVTPAGRILQRFSKDMDELDVRIPFFIEFVWQGLMFCITQMVLICFIFPIFSIALIIAAALFAFLDVWLNRGLKETKRLDNLRKSPVLNHITSTMAGLSVIRAFGRQRVFLERFCTRLNRSLASDLVYRSSVRWFTFRMDMIAVVMVTLTGFVVVTLRGSVSTANCGLALSCVFGVCTFIPYVMQLKSEFQSRFTSVERVLEYSSDLPEEAPKTLENSPKPQNWPEKGCVKMENVELRYRPGLPLVLQNVSFTINGGEKVGVVGRTGAGKSSLISTLLRLTELAGGHIFIDDVDISLLGLQELRSAIAIIPQDPVLFEGTMRFNLDPFGEHDDEKIWGALEKSHLKEKLSREEKQLQTLVSAAGQNLSVGEKQLICLARAVLRQNKILLLDEATASVDVETDFLIQKTIRETFKDSTVITIAHRLHTVSSYDRVMVMDAGKVVEFDTPLALMSNKDSIFHGMLEAAGVAVNPSSVFSPDSPST</sequence>
<feature type="transmembrane region" description="Helical" evidence="11">
    <location>
        <begin position="950"/>
        <end position="974"/>
    </location>
</feature>
<name>A0AAV7XBM1_9NEOP</name>
<dbReference type="EMBL" id="JAPTSV010000012">
    <property type="protein sequence ID" value="KAJ1522092.1"/>
    <property type="molecule type" value="Genomic_DNA"/>
</dbReference>
<dbReference type="CDD" id="cd18592">
    <property type="entry name" value="ABC_6TM_MRP5_8_9_D1"/>
    <property type="match status" value="1"/>
</dbReference>
<feature type="domain" description="ABC transmembrane type-1" evidence="13">
    <location>
        <begin position="152"/>
        <end position="423"/>
    </location>
</feature>
<dbReference type="InterPro" id="IPR027417">
    <property type="entry name" value="P-loop_NTPase"/>
</dbReference>
<dbReference type="GO" id="GO:0016887">
    <property type="term" value="F:ATP hydrolysis activity"/>
    <property type="evidence" value="ECO:0007669"/>
    <property type="project" value="InterPro"/>
</dbReference>
<evidence type="ECO:0000256" key="4">
    <source>
        <dbReference type="ARBA" id="ARBA00022692"/>
    </source>
</evidence>
<evidence type="ECO:0000256" key="11">
    <source>
        <dbReference type="SAM" id="Phobius"/>
    </source>
</evidence>
<feature type="transmembrane region" description="Helical" evidence="11">
    <location>
        <begin position="367"/>
        <end position="393"/>
    </location>
</feature>
<keyword evidence="4 11" id="KW-0812">Transmembrane</keyword>
<dbReference type="Gene3D" id="1.20.1560.10">
    <property type="entry name" value="ABC transporter type 1, transmembrane domain"/>
    <property type="match status" value="2"/>
</dbReference>
<dbReference type="PROSITE" id="PS50893">
    <property type="entry name" value="ABC_TRANSPORTER_2"/>
    <property type="match status" value="2"/>
</dbReference>
<evidence type="ECO:0000256" key="1">
    <source>
        <dbReference type="ARBA" id="ARBA00004127"/>
    </source>
</evidence>
<dbReference type="InterPro" id="IPR003593">
    <property type="entry name" value="AAA+_ATPase"/>
</dbReference>
<dbReference type="CDD" id="cd03244">
    <property type="entry name" value="ABCC_MRP_domain2"/>
    <property type="match status" value="1"/>
</dbReference>
<dbReference type="PROSITE" id="PS50929">
    <property type="entry name" value="ABC_TM1F"/>
    <property type="match status" value="2"/>
</dbReference>
<dbReference type="SUPFAM" id="SSF52540">
    <property type="entry name" value="P-loop containing nucleoside triphosphate hydrolases"/>
    <property type="match status" value="2"/>
</dbReference>
<proteinExistence type="inferred from homology"/>
<keyword evidence="9 11" id="KW-0472">Membrane</keyword>
<evidence type="ECO:0000256" key="10">
    <source>
        <dbReference type="SAM" id="MobiDB-lite"/>
    </source>
</evidence>